<protein>
    <submittedName>
        <fullName evidence="2">Uncharacterized protein</fullName>
    </submittedName>
</protein>
<reference evidence="2 3" key="1">
    <citation type="submission" date="2023-01" db="EMBL/GenBank/DDBJ databases">
        <title>Complete genome sequence of Marinomonas pontica strain 200518_36.</title>
        <authorList>
            <person name="Ueki S."/>
            <person name="Gajardo G."/>
            <person name="Maruyama F."/>
        </authorList>
    </citation>
    <scope>NUCLEOTIDE SEQUENCE [LARGE SCALE GENOMIC DNA]</scope>
    <source>
        <strain evidence="2 3">200518_36</strain>
    </source>
</reference>
<keyword evidence="1" id="KW-1133">Transmembrane helix</keyword>
<dbReference type="Gene3D" id="3.30.450.220">
    <property type="entry name" value="LuxQ periplasmic domain, N-terminal subdomain"/>
    <property type="match status" value="1"/>
</dbReference>
<dbReference type="Gene3D" id="3.30.450.20">
    <property type="entry name" value="PAS domain"/>
    <property type="match status" value="1"/>
</dbReference>
<dbReference type="Proteomes" id="UP001307608">
    <property type="component" value="Chromosome"/>
</dbReference>
<name>A0ABN6WR20_9GAMM</name>
<keyword evidence="1" id="KW-0472">Membrane</keyword>
<evidence type="ECO:0000256" key="1">
    <source>
        <dbReference type="SAM" id="Phobius"/>
    </source>
</evidence>
<dbReference type="SUPFAM" id="SSF103190">
    <property type="entry name" value="Sensory domain-like"/>
    <property type="match status" value="1"/>
</dbReference>
<sequence length="864" mass="97354">MATVTDSLQNRLKQKALLLMCAIFFVIAALSVYFIEVLTQSAQEKNLALKHRIVEQAFNGYLARAEDEMKFIGQDLSLSNYVVGRELDLLFSHHEVLFFGGLDFFYIEWTDGRYSMDPRARLFTKVDLRSVLDDGLINRWTSVETKDNATLLMLKTTLLSDEQDNTGFLYGFISLNDNLTLVNELLESAGVSAVRIYDVSHNRVLLEEHRTGVDQSDAMLRARLPLTSPVQADLLLDVIETHTFSSVLFSNALPLISAVFLVLFGFYFVLSRQIKTAIFQPIEAMVYDHEEAVLPYVELQPIQHQSRQLVASIKAKEQRFMLLAESIHSAIVFCNEIAEIELLNPEAQRIFPGSDKARTVFDFMPIACHQPIQEALKGNVGVTFDLTFNELGQIYHWQAHSFKNESGYRGLLLVGKNITQETRLTWQLDQLQPLSSSYQKTVDSDAVLSELAYLAKLPNSVGSDSLKGWLSLLLSVLDDIALVESDVDLMPLGTVFCQESERVMLAMGVEANRAKIDCSVETGAKVVAVDAHFRGLIRVLLMMVMSNDMAERRLSVRFNKTELEMVAMNDMALRPLFFWMIKRLLADVNGQQKTLQNGALQLNMAMQEQESDAPQPSLAPNRVVAWVANDYPNADAVSEALERFGLIVKSYVSVDSFFTQSSALSQFDAVLIGCDKETEAQANITLSLKLKHKRDHLPIVWLNSTLPVDVAEHVYTLQGGFFDYNLYQVLLKACSVEGICTVHANEQDMCWVMVGGSRVTKAIWYTELEQYNIATQWLADLHSHHVVLSYQPKAVVVLLEAQPAAEIEAAQSAFPNVAFYSVQRWPEMPDNVVFFDMVSPNSSEQIRFFTQDVMKQNTNSRSNE</sequence>
<feature type="transmembrane region" description="Helical" evidence="1">
    <location>
        <begin position="252"/>
        <end position="270"/>
    </location>
</feature>
<proteinExistence type="predicted"/>
<evidence type="ECO:0000313" key="2">
    <source>
        <dbReference type="EMBL" id="BDX04317.1"/>
    </source>
</evidence>
<dbReference type="RefSeq" id="WP_338269369.1">
    <property type="nucleotide sequence ID" value="NZ_AP027271.1"/>
</dbReference>
<keyword evidence="1" id="KW-0812">Transmembrane</keyword>
<gene>
    <name evidence="2" type="ORF">MACH16_30650</name>
</gene>
<accession>A0ABN6WR20</accession>
<keyword evidence="3" id="KW-1185">Reference proteome</keyword>
<feature type="transmembrane region" description="Helical" evidence="1">
    <location>
        <begin position="16"/>
        <end position="35"/>
    </location>
</feature>
<dbReference type="InterPro" id="IPR043056">
    <property type="entry name" value="LuxQ-periplasm_N"/>
</dbReference>
<dbReference type="InterPro" id="IPR029151">
    <property type="entry name" value="Sensor-like_sf"/>
</dbReference>
<evidence type="ECO:0000313" key="3">
    <source>
        <dbReference type="Proteomes" id="UP001307608"/>
    </source>
</evidence>
<organism evidence="2 3">
    <name type="scientific">Marinomonas pontica</name>
    <dbReference type="NCBI Taxonomy" id="264739"/>
    <lineage>
        <taxon>Bacteria</taxon>
        <taxon>Pseudomonadati</taxon>
        <taxon>Pseudomonadota</taxon>
        <taxon>Gammaproteobacteria</taxon>
        <taxon>Oceanospirillales</taxon>
        <taxon>Oceanospirillaceae</taxon>
        <taxon>Marinomonas</taxon>
    </lineage>
</organism>
<dbReference type="EMBL" id="AP027271">
    <property type="protein sequence ID" value="BDX04317.1"/>
    <property type="molecule type" value="Genomic_DNA"/>
</dbReference>